<dbReference type="InterPro" id="IPR013695">
    <property type="entry name" value="WAK"/>
</dbReference>
<dbReference type="Pfam" id="PF13947">
    <property type="entry name" value="GUB_WAK_bind"/>
    <property type="match status" value="1"/>
</dbReference>
<accession>A0A6A1VQ91</accession>
<proteinExistence type="predicted"/>
<keyword evidence="11" id="KW-1015">Disulfide bond</keyword>
<dbReference type="GO" id="GO:0005886">
    <property type="term" value="C:plasma membrane"/>
    <property type="evidence" value="ECO:0007669"/>
    <property type="project" value="TreeGrafter"/>
</dbReference>
<gene>
    <name evidence="15" type="ORF">CJ030_MR4G018555</name>
</gene>
<protein>
    <submittedName>
        <fullName evidence="15">Wall-associated receptor kinase 2</fullName>
    </submittedName>
</protein>
<dbReference type="PROSITE" id="PS50011">
    <property type="entry name" value="PROTEIN_KINASE_DOM"/>
    <property type="match status" value="1"/>
</dbReference>
<feature type="signal peptide" evidence="13">
    <location>
        <begin position="1"/>
        <end position="22"/>
    </location>
</feature>
<dbReference type="InterPro" id="IPR001245">
    <property type="entry name" value="Ser-Thr/Tyr_kinase_cat_dom"/>
</dbReference>
<dbReference type="FunFam" id="3.30.200.20:FF:001332">
    <property type="entry name" value="Wall-associated receptor kinase-like 10"/>
    <property type="match status" value="1"/>
</dbReference>
<feature type="chain" id="PRO_5025409695" evidence="13">
    <location>
        <begin position="23"/>
        <end position="496"/>
    </location>
</feature>
<feature type="domain" description="Protein kinase" evidence="14">
    <location>
        <begin position="336"/>
        <end position="496"/>
    </location>
</feature>
<keyword evidence="7 15" id="KW-0418">Kinase</keyword>
<dbReference type="SUPFAM" id="SSF56112">
    <property type="entry name" value="Protein kinase-like (PK-like)"/>
    <property type="match status" value="1"/>
</dbReference>
<keyword evidence="9" id="KW-1133">Transmembrane helix</keyword>
<evidence type="ECO:0000256" key="8">
    <source>
        <dbReference type="ARBA" id="ARBA00022840"/>
    </source>
</evidence>
<evidence type="ECO:0000256" key="9">
    <source>
        <dbReference type="ARBA" id="ARBA00022989"/>
    </source>
</evidence>
<keyword evidence="12" id="KW-0325">Glycoprotein</keyword>
<keyword evidence="15" id="KW-0675">Receptor</keyword>
<dbReference type="Gene3D" id="1.10.510.10">
    <property type="entry name" value="Transferase(Phosphotransferase) domain 1"/>
    <property type="match status" value="1"/>
</dbReference>
<dbReference type="Gene3D" id="2.10.25.10">
    <property type="entry name" value="Laminin"/>
    <property type="match status" value="1"/>
</dbReference>
<dbReference type="InterPro" id="IPR045274">
    <property type="entry name" value="WAK-like"/>
</dbReference>
<evidence type="ECO:0000256" key="5">
    <source>
        <dbReference type="ARBA" id="ARBA00022729"/>
    </source>
</evidence>
<evidence type="ECO:0000256" key="6">
    <source>
        <dbReference type="ARBA" id="ARBA00022741"/>
    </source>
</evidence>
<dbReference type="InterPro" id="IPR011009">
    <property type="entry name" value="Kinase-like_dom_sf"/>
</dbReference>
<dbReference type="EMBL" id="RXIC02000022">
    <property type="protein sequence ID" value="KAB1215061.1"/>
    <property type="molecule type" value="Genomic_DNA"/>
</dbReference>
<dbReference type="AlphaFoldDB" id="A0A6A1VQ91"/>
<comment type="caution">
    <text evidence="15">The sequence shown here is derived from an EMBL/GenBank/DDBJ whole genome shotgun (WGS) entry which is preliminary data.</text>
</comment>
<keyword evidence="3" id="KW-0808">Transferase</keyword>
<evidence type="ECO:0000256" key="1">
    <source>
        <dbReference type="ARBA" id="ARBA00004479"/>
    </source>
</evidence>
<keyword evidence="8" id="KW-0067">ATP-binding</keyword>
<dbReference type="OrthoDB" id="4062651at2759"/>
<dbReference type="Pfam" id="PF07714">
    <property type="entry name" value="PK_Tyr_Ser-Thr"/>
    <property type="match status" value="1"/>
</dbReference>
<evidence type="ECO:0000256" key="3">
    <source>
        <dbReference type="ARBA" id="ARBA00022679"/>
    </source>
</evidence>
<reference evidence="15 16" key="1">
    <citation type="journal article" date="2019" name="Plant Biotechnol. J.">
        <title>The red bayberry genome and genetic basis of sex determination.</title>
        <authorList>
            <person name="Jia H.M."/>
            <person name="Jia H.J."/>
            <person name="Cai Q.L."/>
            <person name="Wang Y."/>
            <person name="Zhao H.B."/>
            <person name="Yang W.F."/>
            <person name="Wang G.Y."/>
            <person name="Li Y.H."/>
            <person name="Zhan D.L."/>
            <person name="Shen Y.T."/>
            <person name="Niu Q.F."/>
            <person name="Chang L."/>
            <person name="Qiu J."/>
            <person name="Zhao L."/>
            <person name="Xie H.B."/>
            <person name="Fu W.Y."/>
            <person name="Jin J."/>
            <person name="Li X.W."/>
            <person name="Jiao Y."/>
            <person name="Zhou C.C."/>
            <person name="Tu T."/>
            <person name="Chai C.Y."/>
            <person name="Gao J.L."/>
            <person name="Fan L.J."/>
            <person name="van de Weg E."/>
            <person name="Wang J.Y."/>
            <person name="Gao Z.S."/>
        </authorList>
    </citation>
    <scope>NUCLEOTIDE SEQUENCE [LARGE SCALE GENOMIC DNA]</scope>
    <source>
        <tissue evidence="15">Leaves</tissue>
    </source>
</reference>
<dbReference type="InterPro" id="IPR000719">
    <property type="entry name" value="Prot_kinase_dom"/>
</dbReference>
<sequence length="496" mass="54987">MALQMVFRIMFLLSTLDPFSHATKLAKGSCPDHCGNVSIPYPFGMGADHCYLADWFAVDCNINKSSGSATPHLRISRMEVVDIQLGGTMYLKVRIVKTFSGGVGYMNYTQRGRPFTYSQTKNRFVAVGCNNFASIQSPNDVSVTIGGCMSVCDKTRSVLNASDCNGINCCQTAIPSGLDQEFILDISPIDGRMVGESASAFLVDTEWFKKNFRMPIPDDYMVVEALQWQIDSSLFNSLGLSGNAEGSSTSPTSYHCSNQSAFGNKRSLAFTCSCNPGYEGNPYLPEGCQDVDECADPNLNTCSRYLSYENGQSTHEKMGCKNTNGSYECYSIKNTRLRIKGVIIGGHGTVYKAMLLDGKIIVVKKSKAIGEEKIKEFINEVVVLSRINHRNVVKLLCCCLETEVPLFVYEFIPNGTLFQYLHNCNEDFSLKWDMHLRIATEVAGALFYLHSTATLPVYRRDIKSTNILLEDEKYRAKIADFGTSRSIAVDQSHLTT</sequence>
<evidence type="ECO:0000256" key="10">
    <source>
        <dbReference type="ARBA" id="ARBA00023136"/>
    </source>
</evidence>
<dbReference type="GO" id="GO:0004674">
    <property type="term" value="F:protein serine/threonine kinase activity"/>
    <property type="evidence" value="ECO:0007669"/>
    <property type="project" value="UniProtKB-KW"/>
</dbReference>
<dbReference type="Proteomes" id="UP000516437">
    <property type="component" value="Chromosome 4"/>
</dbReference>
<evidence type="ECO:0000256" key="4">
    <source>
        <dbReference type="ARBA" id="ARBA00022692"/>
    </source>
</evidence>
<evidence type="ECO:0000256" key="7">
    <source>
        <dbReference type="ARBA" id="ARBA00022777"/>
    </source>
</evidence>
<evidence type="ECO:0000313" key="15">
    <source>
        <dbReference type="EMBL" id="KAB1215061.1"/>
    </source>
</evidence>
<evidence type="ECO:0000256" key="13">
    <source>
        <dbReference type="SAM" id="SignalP"/>
    </source>
</evidence>
<name>A0A6A1VQ91_9ROSI</name>
<keyword evidence="6" id="KW-0547">Nucleotide-binding</keyword>
<organism evidence="15 16">
    <name type="scientific">Morella rubra</name>
    <name type="common">Chinese bayberry</name>
    <dbReference type="NCBI Taxonomy" id="262757"/>
    <lineage>
        <taxon>Eukaryota</taxon>
        <taxon>Viridiplantae</taxon>
        <taxon>Streptophyta</taxon>
        <taxon>Embryophyta</taxon>
        <taxon>Tracheophyta</taxon>
        <taxon>Spermatophyta</taxon>
        <taxon>Magnoliopsida</taxon>
        <taxon>eudicotyledons</taxon>
        <taxon>Gunneridae</taxon>
        <taxon>Pentapetalae</taxon>
        <taxon>rosids</taxon>
        <taxon>fabids</taxon>
        <taxon>Fagales</taxon>
        <taxon>Myricaceae</taxon>
        <taxon>Morella</taxon>
    </lineage>
</organism>
<keyword evidence="10" id="KW-0472">Membrane</keyword>
<keyword evidence="2" id="KW-0723">Serine/threonine-protein kinase</keyword>
<dbReference type="GO" id="GO:0030247">
    <property type="term" value="F:polysaccharide binding"/>
    <property type="evidence" value="ECO:0007669"/>
    <property type="project" value="InterPro"/>
</dbReference>
<evidence type="ECO:0000256" key="11">
    <source>
        <dbReference type="ARBA" id="ARBA00023157"/>
    </source>
</evidence>
<comment type="subcellular location">
    <subcellularLocation>
        <location evidence="1">Membrane</location>
        <topology evidence="1">Single-pass type I membrane protein</topology>
    </subcellularLocation>
</comment>
<dbReference type="Pfam" id="PF08488">
    <property type="entry name" value="WAK"/>
    <property type="match status" value="1"/>
</dbReference>
<evidence type="ECO:0000313" key="16">
    <source>
        <dbReference type="Proteomes" id="UP000516437"/>
    </source>
</evidence>
<dbReference type="SMART" id="SM00220">
    <property type="entry name" value="S_TKc"/>
    <property type="match status" value="1"/>
</dbReference>
<evidence type="ECO:0000259" key="14">
    <source>
        <dbReference type="PROSITE" id="PS50011"/>
    </source>
</evidence>
<dbReference type="GO" id="GO:0005524">
    <property type="term" value="F:ATP binding"/>
    <property type="evidence" value="ECO:0007669"/>
    <property type="project" value="UniProtKB-KW"/>
</dbReference>
<keyword evidence="5 13" id="KW-0732">Signal</keyword>
<dbReference type="PANTHER" id="PTHR27005">
    <property type="entry name" value="WALL-ASSOCIATED RECEPTOR KINASE-LIKE 21"/>
    <property type="match status" value="1"/>
</dbReference>
<dbReference type="GO" id="GO:0007166">
    <property type="term" value="P:cell surface receptor signaling pathway"/>
    <property type="evidence" value="ECO:0007669"/>
    <property type="project" value="InterPro"/>
</dbReference>
<dbReference type="PANTHER" id="PTHR27005:SF526">
    <property type="entry name" value="WALL ASSOCIATED KINASE-LIKE PROTEIN"/>
    <property type="match status" value="1"/>
</dbReference>
<keyword evidence="16" id="KW-1185">Reference proteome</keyword>
<dbReference type="InterPro" id="IPR025287">
    <property type="entry name" value="WAK_GUB"/>
</dbReference>
<evidence type="ECO:0000256" key="12">
    <source>
        <dbReference type="ARBA" id="ARBA00023180"/>
    </source>
</evidence>
<keyword evidence="4" id="KW-0812">Transmembrane</keyword>
<evidence type="ECO:0000256" key="2">
    <source>
        <dbReference type="ARBA" id="ARBA00022527"/>
    </source>
</evidence>